<sequence>MSGVLRWKRLRETATRTSRFALSETRSNYRFSQKSPISTRFNCLHIGSFRRRESLLGFQERYKWEGGSDEFQTRKIRAEANCPRCSKQMDLLFSNQRPSSSIDKGGSYQALNLCPNCKTAYYFRPYKLAPLQGNFIEIGRVKTEKKPNNDGGEGEGEEDFGNRLRVSFWETLRSYGGDPPENWPPPPVPPSGNGLAVHTPPGPPFAPGVNVIRAAGPPGGSGSGNGNGASFGDKNGWGGSNLGKDLPTPKEICKGLDKFVIGQERAKKVLSVAVYNHYKRIFHASMQKGLVLRGLLVYSVCGPHNLCVMAHDDSAQSGTESGNSEAENDDNDSVELEKSNVLLMGPTGSGKTLLAKTLARFVNVPFVIADATTLTQASYVGEDVESILYKLLTVAEFNVQAAQQGMVYIDEVDKITKKVLSVYWLNT</sequence>
<dbReference type="PANTHER" id="PTHR48102">
    <property type="entry name" value="ATP-DEPENDENT CLP PROTEASE ATP-BINDING SUBUNIT CLPX-LIKE, MITOCHONDRIAL-RELATED"/>
    <property type="match status" value="1"/>
</dbReference>
<dbReference type="SUPFAM" id="SSF52540">
    <property type="entry name" value="P-loop containing nucleoside triphosphate hydrolases"/>
    <property type="match status" value="1"/>
</dbReference>
<dbReference type="GO" id="GO:0051603">
    <property type="term" value="P:proteolysis involved in protein catabolic process"/>
    <property type="evidence" value="ECO:0007669"/>
    <property type="project" value="TreeGrafter"/>
</dbReference>
<dbReference type="GO" id="GO:0005524">
    <property type="term" value="F:ATP binding"/>
    <property type="evidence" value="ECO:0007669"/>
    <property type="project" value="InterPro"/>
</dbReference>
<proteinExistence type="predicted"/>
<dbReference type="Proteomes" id="UP000655225">
    <property type="component" value="Unassembled WGS sequence"/>
</dbReference>
<dbReference type="GO" id="GO:0005759">
    <property type="term" value="C:mitochondrial matrix"/>
    <property type="evidence" value="ECO:0007669"/>
    <property type="project" value="TreeGrafter"/>
</dbReference>
<dbReference type="Pfam" id="PF07724">
    <property type="entry name" value="AAA_2"/>
    <property type="match status" value="1"/>
</dbReference>
<protein>
    <recommendedName>
        <fullName evidence="2">ATPase AAA-type core domain-containing protein</fullName>
    </recommendedName>
</protein>
<name>A0A834ZRG6_TETSI</name>
<evidence type="ECO:0000313" key="3">
    <source>
        <dbReference type="EMBL" id="KAF8412031.1"/>
    </source>
</evidence>
<dbReference type="EMBL" id="JABCRI010000002">
    <property type="protein sequence ID" value="KAF8412031.1"/>
    <property type="molecule type" value="Genomic_DNA"/>
</dbReference>
<comment type="caution">
    <text evidence="3">The sequence shown here is derived from an EMBL/GenBank/DDBJ whole genome shotgun (WGS) entry which is preliminary data.</text>
</comment>
<dbReference type="OrthoDB" id="1721884at2759"/>
<evidence type="ECO:0000256" key="1">
    <source>
        <dbReference type="SAM" id="MobiDB-lite"/>
    </source>
</evidence>
<accession>A0A834ZRG6</accession>
<dbReference type="GO" id="GO:0016887">
    <property type="term" value="F:ATP hydrolysis activity"/>
    <property type="evidence" value="ECO:0007669"/>
    <property type="project" value="InterPro"/>
</dbReference>
<dbReference type="Gene3D" id="3.40.50.300">
    <property type="entry name" value="P-loop containing nucleotide triphosphate hydrolases"/>
    <property type="match status" value="1"/>
</dbReference>
<gene>
    <name evidence="3" type="ORF">HHK36_004591</name>
</gene>
<reference evidence="3 4" key="1">
    <citation type="submission" date="2020-04" db="EMBL/GenBank/DDBJ databases">
        <title>Plant Genome Project.</title>
        <authorList>
            <person name="Zhang R.-G."/>
        </authorList>
    </citation>
    <scope>NUCLEOTIDE SEQUENCE [LARGE SCALE GENOMIC DNA]</scope>
    <source>
        <strain evidence="3">YNK0</strain>
        <tissue evidence="3">Leaf</tissue>
    </source>
</reference>
<dbReference type="InterPro" id="IPR050052">
    <property type="entry name" value="ATP-dep_Clp_protease_ClpX"/>
</dbReference>
<dbReference type="PANTHER" id="PTHR48102:SF7">
    <property type="entry name" value="ATP-DEPENDENT CLP PROTEASE ATP-BINDING SUBUNIT CLPX-LIKE, MITOCHONDRIAL"/>
    <property type="match status" value="1"/>
</dbReference>
<feature type="compositionally biased region" description="Polar residues" evidence="1">
    <location>
        <begin position="315"/>
        <end position="325"/>
    </location>
</feature>
<evidence type="ECO:0000259" key="2">
    <source>
        <dbReference type="Pfam" id="PF07724"/>
    </source>
</evidence>
<dbReference type="InterPro" id="IPR003959">
    <property type="entry name" value="ATPase_AAA_core"/>
</dbReference>
<dbReference type="OMA" id="RIFHASM"/>
<organism evidence="3 4">
    <name type="scientific">Tetracentron sinense</name>
    <name type="common">Spur-leaf</name>
    <dbReference type="NCBI Taxonomy" id="13715"/>
    <lineage>
        <taxon>Eukaryota</taxon>
        <taxon>Viridiplantae</taxon>
        <taxon>Streptophyta</taxon>
        <taxon>Embryophyta</taxon>
        <taxon>Tracheophyta</taxon>
        <taxon>Spermatophyta</taxon>
        <taxon>Magnoliopsida</taxon>
        <taxon>Trochodendrales</taxon>
        <taxon>Trochodendraceae</taxon>
        <taxon>Tetracentron</taxon>
    </lineage>
</organism>
<dbReference type="AlphaFoldDB" id="A0A834ZRG6"/>
<feature type="domain" description="ATPase AAA-type core" evidence="2">
    <location>
        <begin position="337"/>
        <end position="421"/>
    </location>
</feature>
<keyword evidence="4" id="KW-1185">Reference proteome</keyword>
<evidence type="ECO:0000313" key="4">
    <source>
        <dbReference type="Proteomes" id="UP000655225"/>
    </source>
</evidence>
<dbReference type="InterPro" id="IPR027417">
    <property type="entry name" value="P-loop_NTPase"/>
</dbReference>
<feature type="region of interest" description="Disordered" evidence="1">
    <location>
        <begin position="313"/>
        <end position="333"/>
    </location>
</feature>